<evidence type="ECO:0000313" key="1">
    <source>
        <dbReference type="EMBL" id="CAE8583123.1"/>
    </source>
</evidence>
<proteinExistence type="predicted"/>
<evidence type="ECO:0000313" key="2">
    <source>
        <dbReference type="EMBL" id="CAE8727395.1"/>
    </source>
</evidence>
<sequence length="275" mass="28910">MNSRVCFAVAETTGTQRSTQTAKMRHATLFIAACVLLVVLQLPTELNLAFAHGPCSAGRLEFQRRAQGANPWRVMMRHLSTDVGPPEAQRRSPAGVKLQLNVCTGPKCVGASLGELQEAAAAAGFGERVEINCVGCFGACGKGPNIGLCRGDGSGISLEGMSEAERLRRTFMGVKPADPGGVGRVVQLVDAWLQAEPEREAAAKAAFNDDPDLTLDDPSCEASAVALLVKRLSGRDMSTKGYSFEKLLALLKTRCGPLGPQLAAEAAEATVTAEA</sequence>
<comment type="caution">
    <text evidence="1">The sequence shown here is derived from an EMBL/GenBank/DDBJ whole genome shotgun (WGS) entry which is preliminary data.</text>
</comment>
<keyword evidence="3" id="KW-1185">Reference proteome</keyword>
<organism evidence="1 3">
    <name type="scientific">Polarella glacialis</name>
    <name type="common">Dinoflagellate</name>
    <dbReference type="NCBI Taxonomy" id="89957"/>
    <lineage>
        <taxon>Eukaryota</taxon>
        <taxon>Sar</taxon>
        <taxon>Alveolata</taxon>
        <taxon>Dinophyceae</taxon>
        <taxon>Suessiales</taxon>
        <taxon>Suessiaceae</taxon>
        <taxon>Polarella</taxon>
    </lineage>
</organism>
<accession>A0A813D4A2</accession>
<dbReference type="Proteomes" id="UP000654075">
    <property type="component" value="Unassembled WGS sequence"/>
</dbReference>
<reference evidence="1" key="1">
    <citation type="submission" date="2021-02" db="EMBL/GenBank/DDBJ databases">
        <authorList>
            <person name="Dougan E. K."/>
            <person name="Rhodes N."/>
            <person name="Thang M."/>
            <person name="Chan C."/>
        </authorList>
    </citation>
    <scope>NUCLEOTIDE SEQUENCE</scope>
</reference>
<dbReference type="CDD" id="cd02980">
    <property type="entry name" value="TRX_Fd_family"/>
    <property type="match status" value="1"/>
</dbReference>
<dbReference type="EMBL" id="CAJNNW010035382">
    <property type="protein sequence ID" value="CAE8727395.1"/>
    <property type="molecule type" value="Genomic_DNA"/>
</dbReference>
<name>A0A813D4A2_POLGL</name>
<dbReference type="Proteomes" id="UP000626109">
    <property type="component" value="Unassembled WGS sequence"/>
</dbReference>
<dbReference type="OrthoDB" id="202511at2759"/>
<protein>
    <submittedName>
        <fullName evidence="1">Uncharacterized protein</fullName>
    </submittedName>
</protein>
<dbReference type="EMBL" id="CAJNNV010000611">
    <property type="protein sequence ID" value="CAE8583123.1"/>
    <property type="molecule type" value="Genomic_DNA"/>
</dbReference>
<evidence type="ECO:0000313" key="3">
    <source>
        <dbReference type="Proteomes" id="UP000654075"/>
    </source>
</evidence>
<gene>
    <name evidence="1" type="ORF">PGLA1383_LOCUS2107</name>
    <name evidence="2" type="ORF">PGLA2088_LOCUS44800</name>
</gene>
<dbReference type="AlphaFoldDB" id="A0A813D4A2"/>